<dbReference type="AlphaFoldDB" id="A0AAD6Z9V1"/>
<evidence type="ECO:0000256" key="6">
    <source>
        <dbReference type="ARBA" id="ARBA00023040"/>
    </source>
</evidence>
<evidence type="ECO:0000256" key="4">
    <source>
        <dbReference type="ARBA" id="ARBA00022692"/>
    </source>
</evidence>
<evidence type="ECO:0000256" key="9">
    <source>
        <dbReference type="ARBA" id="ARBA00023224"/>
    </source>
</evidence>
<dbReference type="CDD" id="cd14966">
    <property type="entry name" value="7tmD_STE3"/>
    <property type="match status" value="1"/>
</dbReference>
<evidence type="ECO:0000256" key="10">
    <source>
        <dbReference type="SAM" id="Phobius"/>
    </source>
</evidence>
<evidence type="ECO:0000256" key="2">
    <source>
        <dbReference type="ARBA" id="ARBA00011085"/>
    </source>
</evidence>
<dbReference type="PANTHER" id="PTHR28097">
    <property type="entry name" value="PHEROMONE A FACTOR RECEPTOR"/>
    <property type="match status" value="1"/>
</dbReference>
<dbReference type="Pfam" id="PF02076">
    <property type="entry name" value="STE3"/>
    <property type="match status" value="1"/>
</dbReference>
<evidence type="ECO:0000256" key="3">
    <source>
        <dbReference type="ARBA" id="ARBA00022507"/>
    </source>
</evidence>
<keyword evidence="5 10" id="KW-1133">Transmembrane helix</keyword>
<keyword evidence="8" id="KW-0675">Receptor</keyword>
<evidence type="ECO:0000313" key="12">
    <source>
        <dbReference type="Proteomes" id="UP001218218"/>
    </source>
</evidence>
<accession>A0AAD6Z9V1</accession>
<dbReference type="PRINTS" id="PR00899">
    <property type="entry name" value="GPCRSTE3"/>
</dbReference>
<feature type="transmembrane region" description="Helical" evidence="10">
    <location>
        <begin position="195"/>
        <end position="216"/>
    </location>
</feature>
<feature type="transmembrane region" description="Helical" evidence="10">
    <location>
        <begin position="257"/>
        <end position="279"/>
    </location>
</feature>
<dbReference type="GO" id="GO:0005886">
    <property type="term" value="C:plasma membrane"/>
    <property type="evidence" value="ECO:0007669"/>
    <property type="project" value="TreeGrafter"/>
</dbReference>
<dbReference type="EMBL" id="JARIHO010000070">
    <property type="protein sequence ID" value="KAJ7312683.1"/>
    <property type="molecule type" value="Genomic_DNA"/>
</dbReference>
<comment type="similarity">
    <text evidence="2">Belongs to the G-protein coupled receptor 4 family.</text>
</comment>
<feature type="transmembrane region" description="Helical" evidence="10">
    <location>
        <begin position="6"/>
        <end position="22"/>
    </location>
</feature>
<name>A0AAD6Z9V1_9AGAR</name>
<gene>
    <name evidence="11" type="ORF">DFH08DRAFT_717321</name>
</gene>
<comment type="caution">
    <text evidence="11">The sequence shown here is derived from an EMBL/GenBank/DDBJ whole genome shotgun (WGS) entry which is preliminary data.</text>
</comment>
<evidence type="ECO:0000256" key="7">
    <source>
        <dbReference type="ARBA" id="ARBA00023136"/>
    </source>
</evidence>
<feature type="transmembrane region" description="Helical" evidence="10">
    <location>
        <begin position="29"/>
        <end position="47"/>
    </location>
</feature>
<keyword evidence="4 10" id="KW-0812">Transmembrane</keyword>
<keyword evidence="9" id="KW-0807">Transducer</keyword>
<feature type="transmembrane region" description="Helical" evidence="10">
    <location>
        <begin position="154"/>
        <end position="172"/>
    </location>
</feature>
<dbReference type="PANTHER" id="PTHR28097:SF1">
    <property type="entry name" value="PHEROMONE A FACTOR RECEPTOR"/>
    <property type="match status" value="1"/>
</dbReference>
<protein>
    <submittedName>
        <fullName evidence="11">GPCR fungal pheromone mating factor</fullName>
    </submittedName>
</protein>
<evidence type="ECO:0000256" key="8">
    <source>
        <dbReference type="ARBA" id="ARBA00023170"/>
    </source>
</evidence>
<comment type="subcellular location">
    <subcellularLocation>
        <location evidence="1">Membrane</location>
        <topology evidence="1">Multi-pass membrane protein</topology>
    </subcellularLocation>
</comment>
<dbReference type="GO" id="GO:0000750">
    <property type="term" value="P:pheromone-dependent signal transduction involved in conjugation with cellular fusion"/>
    <property type="evidence" value="ECO:0007669"/>
    <property type="project" value="TreeGrafter"/>
</dbReference>
<dbReference type="GO" id="GO:0004932">
    <property type="term" value="F:mating-type factor pheromone receptor activity"/>
    <property type="evidence" value="ECO:0007669"/>
    <property type="project" value="InterPro"/>
</dbReference>
<reference evidence="11" key="1">
    <citation type="submission" date="2023-03" db="EMBL/GenBank/DDBJ databases">
        <title>Massive genome expansion in bonnet fungi (Mycena s.s.) driven by repeated elements and novel gene families across ecological guilds.</title>
        <authorList>
            <consortium name="Lawrence Berkeley National Laboratory"/>
            <person name="Harder C.B."/>
            <person name="Miyauchi S."/>
            <person name="Viragh M."/>
            <person name="Kuo A."/>
            <person name="Thoen E."/>
            <person name="Andreopoulos B."/>
            <person name="Lu D."/>
            <person name="Skrede I."/>
            <person name="Drula E."/>
            <person name="Henrissat B."/>
            <person name="Morin E."/>
            <person name="Kohler A."/>
            <person name="Barry K."/>
            <person name="LaButti K."/>
            <person name="Morin E."/>
            <person name="Salamov A."/>
            <person name="Lipzen A."/>
            <person name="Mereny Z."/>
            <person name="Hegedus B."/>
            <person name="Baldrian P."/>
            <person name="Stursova M."/>
            <person name="Weitz H."/>
            <person name="Taylor A."/>
            <person name="Grigoriev I.V."/>
            <person name="Nagy L.G."/>
            <person name="Martin F."/>
            <person name="Kauserud H."/>
        </authorList>
    </citation>
    <scope>NUCLEOTIDE SEQUENCE</scope>
    <source>
        <strain evidence="11">CBHHK002</strain>
    </source>
</reference>
<organism evidence="11 12">
    <name type="scientific">Mycena albidolilacea</name>
    <dbReference type="NCBI Taxonomy" id="1033008"/>
    <lineage>
        <taxon>Eukaryota</taxon>
        <taxon>Fungi</taxon>
        <taxon>Dikarya</taxon>
        <taxon>Basidiomycota</taxon>
        <taxon>Agaricomycotina</taxon>
        <taxon>Agaricomycetes</taxon>
        <taxon>Agaricomycetidae</taxon>
        <taxon>Agaricales</taxon>
        <taxon>Marasmiineae</taxon>
        <taxon>Mycenaceae</taxon>
        <taxon>Mycena</taxon>
    </lineage>
</organism>
<dbReference type="InterPro" id="IPR001499">
    <property type="entry name" value="GPCR_STE3"/>
</dbReference>
<keyword evidence="12" id="KW-1185">Reference proteome</keyword>
<keyword evidence="6" id="KW-0297">G-protein coupled receptor</keyword>
<keyword evidence="3" id="KW-0589">Pheromone response</keyword>
<feature type="transmembrane region" description="Helical" evidence="10">
    <location>
        <begin position="76"/>
        <end position="93"/>
    </location>
</feature>
<proteinExistence type="inferred from homology"/>
<feature type="transmembrane region" description="Helical" evidence="10">
    <location>
        <begin position="105"/>
        <end position="122"/>
    </location>
</feature>
<dbReference type="Proteomes" id="UP001218218">
    <property type="component" value="Unassembled WGS sequence"/>
</dbReference>
<evidence type="ECO:0000256" key="1">
    <source>
        <dbReference type="ARBA" id="ARBA00004141"/>
    </source>
</evidence>
<evidence type="ECO:0000313" key="11">
    <source>
        <dbReference type="EMBL" id="KAJ7312683.1"/>
    </source>
</evidence>
<evidence type="ECO:0000256" key="5">
    <source>
        <dbReference type="ARBA" id="ARBA00022989"/>
    </source>
</evidence>
<keyword evidence="7 10" id="KW-0472">Membrane</keyword>
<sequence length="327" mass="36709">MPGALPIIAFISLALVLVPLPIHWKSRNVPLLSIIAWLALSNVTYGINSDIWYGNVKIEDLVWCDISTKLKIGSEIALPASAFALALRVYRITLQKNRLSFGHELLICFGVPILIMSLHTIVQGHRFDIYEDFGCTPAIYVSIPSIFILDIPPLVFSTLALMFCSLALINFARQRVAFSRMVNDSRNLGLSKARYVRLMLITLVLGVWNALVISLTRSGTYRNGLLPWVSWDEVHADFWSFEGSQFRLDDIPEDVLVWVYLSWFSVPVTSLFVFSVFSFGAEAARDYRACARWVETTLFRRKSGTPSMFATTRSVGSIDKSGGLTEV</sequence>